<dbReference type="AlphaFoldDB" id="A0A8J5S619"/>
<keyword evidence="3" id="KW-0238">DNA-binding</keyword>
<evidence type="ECO:0000313" key="8">
    <source>
        <dbReference type="EMBL" id="KAG8069551.1"/>
    </source>
</evidence>
<reference evidence="8" key="1">
    <citation type="journal article" date="2021" name="bioRxiv">
        <title>Whole Genome Assembly and Annotation of Northern Wild Rice, Zizania palustris L., Supports a Whole Genome Duplication in the Zizania Genus.</title>
        <authorList>
            <person name="Haas M."/>
            <person name="Kono T."/>
            <person name="Macchietto M."/>
            <person name="Millas R."/>
            <person name="McGilp L."/>
            <person name="Shao M."/>
            <person name="Duquette J."/>
            <person name="Hirsch C.N."/>
            <person name="Kimball J."/>
        </authorList>
    </citation>
    <scope>NUCLEOTIDE SEQUENCE</scope>
    <source>
        <tissue evidence="8">Fresh leaf tissue</tissue>
    </source>
</reference>
<evidence type="ECO:0000313" key="9">
    <source>
        <dbReference type="Proteomes" id="UP000729402"/>
    </source>
</evidence>
<keyword evidence="5" id="KW-0539">Nucleus</keyword>
<accession>A0A8J5S619</accession>
<name>A0A8J5S619_ZIZPA</name>
<dbReference type="GO" id="GO:0003677">
    <property type="term" value="F:DNA binding"/>
    <property type="evidence" value="ECO:0007669"/>
    <property type="project" value="UniProtKB-KW"/>
</dbReference>
<gene>
    <name evidence="8" type="ORF">GUJ93_ZPchr0006g41550</name>
</gene>
<dbReference type="PROSITE" id="PS51005">
    <property type="entry name" value="NAC"/>
    <property type="match status" value="1"/>
</dbReference>
<dbReference type="Pfam" id="PF02365">
    <property type="entry name" value="NAM"/>
    <property type="match status" value="1"/>
</dbReference>
<dbReference type="OrthoDB" id="1919458at2759"/>
<feature type="region of interest" description="Disordered" evidence="6">
    <location>
        <begin position="1"/>
        <end position="21"/>
    </location>
</feature>
<protein>
    <recommendedName>
        <fullName evidence="7">NAC domain-containing protein</fullName>
    </recommendedName>
</protein>
<evidence type="ECO:0000256" key="6">
    <source>
        <dbReference type="SAM" id="MobiDB-lite"/>
    </source>
</evidence>
<proteinExistence type="predicted"/>
<evidence type="ECO:0000256" key="4">
    <source>
        <dbReference type="ARBA" id="ARBA00023163"/>
    </source>
</evidence>
<comment type="subcellular location">
    <subcellularLocation>
        <location evidence="1">Nucleus</location>
    </subcellularLocation>
</comment>
<dbReference type="PANTHER" id="PTHR31744:SF230">
    <property type="entry name" value="NAC DOMAIN-CONTAINING PROTEIN"/>
    <property type="match status" value="1"/>
</dbReference>
<dbReference type="EMBL" id="JAAALK010000283">
    <property type="protein sequence ID" value="KAG8069551.1"/>
    <property type="molecule type" value="Genomic_DNA"/>
</dbReference>
<dbReference type="GO" id="GO:0006355">
    <property type="term" value="P:regulation of DNA-templated transcription"/>
    <property type="evidence" value="ECO:0007669"/>
    <property type="project" value="InterPro"/>
</dbReference>
<evidence type="ECO:0000256" key="2">
    <source>
        <dbReference type="ARBA" id="ARBA00023015"/>
    </source>
</evidence>
<feature type="domain" description="NAC" evidence="7">
    <location>
        <begin position="15"/>
        <end position="171"/>
    </location>
</feature>
<evidence type="ECO:0000256" key="1">
    <source>
        <dbReference type="ARBA" id="ARBA00004123"/>
    </source>
</evidence>
<keyword evidence="2" id="KW-0805">Transcription regulation</keyword>
<dbReference type="FunFam" id="2.170.150.80:FF:000002">
    <property type="entry name" value="Nac domain-containing protein 86"/>
    <property type="match status" value="1"/>
</dbReference>
<evidence type="ECO:0000256" key="3">
    <source>
        <dbReference type="ARBA" id="ARBA00023125"/>
    </source>
</evidence>
<dbReference type="GO" id="GO:0005634">
    <property type="term" value="C:nucleus"/>
    <property type="evidence" value="ECO:0007669"/>
    <property type="project" value="UniProtKB-SubCell"/>
</dbReference>
<evidence type="ECO:0000256" key="5">
    <source>
        <dbReference type="ARBA" id="ARBA00023242"/>
    </source>
</evidence>
<comment type="caution">
    <text evidence="8">The sequence shown here is derived from an EMBL/GenBank/DDBJ whole genome shotgun (WGS) entry which is preliminary data.</text>
</comment>
<organism evidence="8 9">
    <name type="scientific">Zizania palustris</name>
    <name type="common">Northern wild rice</name>
    <dbReference type="NCBI Taxonomy" id="103762"/>
    <lineage>
        <taxon>Eukaryota</taxon>
        <taxon>Viridiplantae</taxon>
        <taxon>Streptophyta</taxon>
        <taxon>Embryophyta</taxon>
        <taxon>Tracheophyta</taxon>
        <taxon>Spermatophyta</taxon>
        <taxon>Magnoliopsida</taxon>
        <taxon>Liliopsida</taxon>
        <taxon>Poales</taxon>
        <taxon>Poaceae</taxon>
        <taxon>BOP clade</taxon>
        <taxon>Oryzoideae</taxon>
        <taxon>Oryzeae</taxon>
        <taxon>Zizaniinae</taxon>
        <taxon>Zizania</taxon>
    </lineage>
</organism>
<dbReference type="PANTHER" id="PTHR31744">
    <property type="entry name" value="PROTEIN CUP-SHAPED COTYLEDON 2-RELATED"/>
    <property type="match status" value="1"/>
</dbReference>
<keyword evidence="4" id="KW-0804">Transcription</keyword>
<dbReference type="Proteomes" id="UP000729402">
    <property type="component" value="Unassembled WGS sequence"/>
</dbReference>
<reference evidence="8" key="2">
    <citation type="submission" date="2021-02" db="EMBL/GenBank/DDBJ databases">
        <authorList>
            <person name="Kimball J.A."/>
            <person name="Haas M.W."/>
            <person name="Macchietto M."/>
            <person name="Kono T."/>
            <person name="Duquette J."/>
            <person name="Shao M."/>
        </authorList>
    </citation>
    <scope>NUCLEOTIDE SEQUENCE</scope>
    <source>
        <tissue evidence="8">Fresh leaf tissue</tissue>
    </source>
</reference>
<feature type="compositionally biased region" description="Polar residues" evidence="6">
    <location>
        <begin position="1"/>
        <end position="15"/>
    </location>
</feature>
<sequence length="376" mass="43229">MDGPSMSSSAQQQQVPPGFRFHPTDEELVDYYLRKKVAARRIDLNVIKDVDLYNIEPWDLQELCEINDGAASEEQNEWYFFSHKDKKYPTGTRTNRATAAGFWKATGRDKPIYARKQYSFLVGMRKTLVYYRGRAPNGHKSDWIMHEYRLETSETAPPQEEGWVVCRVFKKRLPTKRRDSDHDAPCSWYVDDDAVPAAPFIMSSPMDSRMQLHPHYASITWQEKHLQLMLNDTAYKRDLRKMQFQQVPACHHHNLLNASMPHELESSPTSFRSLLVSPNHHQINLHHHADHQADQFIDDLHAVDQVTTDWRVLDKFVASQLSHDATKPIDYADEGDILQVNAKQEVAAADYATSTSSSQIDLNGSDIDAAVNQNIH</sequence>
<evidence type="ECO:0000259" key="7">
    <source>
        <dbReference type="PROSITE" id="PS51005"/>
    </source>
</evidence>
<keyword evidence="9" id="KW-1185">Reference proteome</keyword>
<dbReference type="InterPro" id="IPR003441">
    <property type="entry name" value="NAC-dom"/>
</dbReference>